<dbReference type="Pfam" id="PF13863">
    <property type="entry name" value="DUF4200"/>
    <property type="match status" value="1"/>
</dbReference>
<evidence type="ECO:0000256" key="2">
    <source>
        <dbReference type="ARBA" id="ARBA00023069"/>
    </source>
</evidence>
<gene>
    <name evidence="7" type="primary">LOC101406007</name>
</gene>
<accession>A0ABM0IA67</accession>
<feature type="coiled-coil region" evidence="3">
    <location>
        <begin position="413"/>
        <end position="454"/>
    </location>
</feature>
<protein>
    <submittedName>
        <fullName evidence="7">Coiled-coil domain-containing protein 37</fullName>
    </submittedName>
</protein>
<feature type="region of interest" description="Disordered" evidence="4">
    <location>
        <begin position="299"/>
        <end position="348"/>
    </location>
</feature>
<keyword evidence="2" id="KW-0966">Cell projection</keyword>
<dbReference type="GeneID" id="101406007"/>
<sequence length="630" mass="71384">MAAGRSPEEVPAGPRPLCETSPPSGATAGCQVLPRLAGTEAAKAQLEATWAEVSPSLVSAIVSNRSANPFHMSGDVDFFSLRDQERNKSRSEREQEKTLRVHEKMTYSSRLKAKHSRLRRELQLEDEAEDQAARGEAEQLRALRDGAAWKLSMTQEKKAGSDGIKSYVNQQRQKFLIQYALDVKRSEIGRLEVLATKEEAALERAERSLEKDAALFEEFLREKERSSGQALRAAEKETEEKVEKIIEIGDLTTQIMNIRREISKLEDTLHHYKVYKDFLYKLSPKEWWEEQKTRLVLKKAKEGADAPEENAVSSTLGDKGPGIKGRTSPRGMWLLQAGDGQGSKEPSKCLPVIRLGQSLASTVSLQQGSQSRGTGALDPKGSSSALPVQGDPDSDREELALYFTEPQQLLDVFTELEEQNLSLIQNMQEMEETLEELSSALKNTQIRMDREVNQLKQWITTLMMSIAKEEETAAELQLKARVFHFGEYKGVQEDKLLESLNRKVLDVYQQCASTQQESSLGTVQMLAIIEHQLDELLENLERVPQAKMEQAKKAKEKERRLRLREEKVKVQKQLQEERLQRARAGSLSSLPLQRGRRLVCRSQPPALKTKEEPEHVLMDEDKEEQLFFFT</sequence>
<dbReference type="Proteomes" id="UP000694910">
    <property type="component" value="Unplaced"/>
</dbReference>
<evidence type="ECO:0000256" key="1">
    <source>
        <dbReference type="ARBA" id="ARBA00023054"/>
    </source>
</evidence>
<dbReference type="InterPro" id="IPR051147">
    <property type="entry name" value="CFAP_domain-containing"/>
</dbReference>
<dbReference type="PROSITE" id="PS51257">
    <property type="entry name" value="PROKAR_LIPOPROTEIN"/>
    <property type="match status" value="1"/>
</dbReference>
<keyword evidence="6" id="KW-1185">Reference proteome</keyword>
<organism evidence="6 7">
    <name type="scientific">Ceratotherium simum simum</name>
    <name type="common">Southern white rhinoceros</name>
    <dbReference type="NCBI Taxonomy" id="73337"/>
    <lineage>
        <taxon>Eukaryota</taxon>
        <taxon>Metazoa</taxon>
        <taxon>Chordata</taxon>
        <taxon>Craniata</taxon>
        <taxon>Vertebrata</taxon>
        <taxon>Euteleostomi</taxon>
        <taxon>Mammalia</taxon>
        <taxon>Eutheria</taxon>
        <taxon>Laurasiatheria</taxon>
        <taxon>Perissodactyla</taxon>
        <taxon>Rhinocerotidae</taxon>
        <taxon>Ceratotherium</taxon>
    </lineage>
</organism>
<dbReference type="PANTHER" id="PTHR21683:SF5">
    <property type="entry name" value="CILIA- AND FLAGELLA-ASSOCIATED PROTEIN 100"/>
    <property type="match status" value="1"/>
</dbReference>
<feature type="region of interest" description="Disordered" evidence="4">
    <location>
        <begin position="1"/>
        <end position="26"/>
    </location>
</feature>
<evidence type="ECO:0000256" key="4">
    <source>
        <dbReference type="SAM" id="MobiDB-lite"/>
    </source>
</evidence>
<keyword evidence="2" id="KW-0969">Cilium</keyword>
<feature type="coiled-coil region" evidence="3">
    <location>
        <begin position="188"/>
        <end position="222"/>
    </location>
</feature>
<evidence type="ECO:0000256" key="3">
    <source>
        <dbReference type="SAM" id="Coils"/>
    </source>
</evidence>
<dbReference type="PANTHER" id="PTHR21683">
    <property type="entry name" value="COILED-COIL DOMAIN-CONTAINING PROTEIN 42 LIKE-2-LIKE-RELATED"/>
    <property type="match status" value="1"/>
</dbReference>
<proteinExistence type="predicted"/>
<dbReference type="RefSeq" id="XP_004443627.1">
    <property type="nucleotide sequence ID" value="XM_004443570.2"/>
</dbReference>
<evidence type="ECO:0000313" key="7">
    <source>
        <dbReference type="RefSeq" id="XP_004443627.1"/>
    </source>
</evidence>
<feature type="compositionally biased region" description="Polar residues" evidence="4">
    <location>
        <begin position="364"/>
        <end position="373"/>
    </location>
</feature>
<feature type="region of interest" description="Disordered" evidence="4">
    <location>
        <begin position="364"/>
        <end position="395"/>
    </location>
</feature>
<name>A0ABM0IA67_CERSS</name>
<dbReference type="InterPro" id="IPR025252">
    <property type="entry name" value="DUF4200"/>
</dbReference>
<evidence type="ECO:0000259" key="5">
    <source>
        <dbReference type="Pfam" id="PF13863"/>
    </source>
</evidence>
<feature type="coiled-coil region" evidence="3">
    <location>
        <begin position="546"/>
        <end position="580"/>
    </location>
</feature>
<evidence type="ECO:0000313" key="6">
    <source>
        <dbReference type="Proteomes" id="UP000694910"/>
    </source>
</evidence>
<reference evidence="7" key="1">
    <citation type="submission" date="2025-08" db="UniProtKB">
        <authorList>
            <consortium name="RefSeq"/>
        </authorList>
    </citation>
    <scope>IDENTIFICATION</scope>
</reference>
<feature type="domain" description="DUF4200" evidence="5">
    <location>
        <begin position="167"/>
        <end position="285"/>
    </location>
</feature>
<keyword evidence="1 3" id="KW-0175">Coiled coil</keyword>